<reference evidence="3" key="3">
    <citation type="submission" date="2025-04" db="UniProtKB">
        <authorList>
            <consortium name="RefSeq"/>
        </authorList>
    </citation>
    <scope>IDENTIFICATION</scope>
    <source>
        <strain evidence="3">CBS 781.70</strain>
    </source>
</reference>
<evidence type="ECO:0000313" key="1">
    <source>
        <dbReference type="EMBL" id="KAF1812930.1"/>
    </source>
</evidence>
<dbReference type="Proteomes" id="UP000504638">
    <property type="component" value="Unplaced"/>
</dbReference>
<reference evidence="1 3" key="1">
    <citation type="submission" date="2020-01" db="EMBL/GenBank/DDBJ databases">
        <authorList>
            <consortium name="DOE Joint Genome Institute"/>
            <person name="Haridas S."/>
            <person name="Albert R."/>
            <person name="Binder M."/>
            <person name="Bloem J."/>
            <person name="Labutti K."/>
            <person name="Salamov A."/>
            <person name="Andreopoulos B."/>
            <person name="Baker S.E."/>
            <person name="Barry K."/>
            <person name="Bills G."/>
            <person name="Bluhm B.H."/>
            <person name="Cannon C."/>
            <person name="Castanera R."/>
            <person name="Culley D.E."/>
            <person name="Daum C."/>
            <person name="Ezra D."/>
            <person name="Gonzalez J.B."/>
            <person name="Henrissat B."/>
            <person name="Kuo A."/>
            <person name="Liang C."/>
            <person name="Lipzen A."/>
            <person name="Lutzoni F."/>
            <person name="Magnuson J."/>
            <person name="Mondo S."/>
            <person name="Nolan M."/>
            <person name="Ohm R."/>
            <person name="Pangilinan J."/>
            <person name="Park H.-J."/>
            <person name="Ramirez L."/>
            <person name="Alfaro M."/>
            <person name="Sun H."/>
            <person name="Tritt A."/>
            <person name="Yoshinaga Y."/>
            <person name="Zwiers L.-H."/>
            <person name="Turgeon B.G."/>
            <person name="Goodwin S.B."/>
            <person name="Spatafora J.W."/>
            <person name="Crous P.W."/>
            <person name="Grigoriev I.V."/>
        </authorList>
    </citation>
    <scope>NUCLEOTIDE SEQUENCE</scope>
    <source>
        <strain evidence="1 3">CBS 781.70</strain>
    </source>
</reference>
<dbReference type="GeneID" id="54415836"/>
<gene>
    <name evidence="1 3" type="ORF">P152DRAFT_331097</name>
</gene>
<protein>
    <submittedName>
        <fullName evidence="1 3">Uncharacterized protein</fullName>
    </submittedName>
</protein>
<evidence type="ECO:0000313" key="2">
    <source>
        <dbReference type="Proteomes" id="UP000504638"/>
    </source>
</evidence>
<dbReference type="RefSeq" id="XP_033534561.1">
    <property type="nucleotide sequence ID" value="XM_033675266.1"/>
</dbReference>
<keyword evidence="2" id="KW-1185">Reference proteome</keyword>
<organism evidence="1">
    <name type="scientific">Eremomyces bilateralis CBS 781.70</name>
    <dbReference type="NCBI Taxonomy" id="1392243"/>
    <lineage>
        <taxon>Eukaryota</taxon>
        <taxon>Fungi</taxon>
        <taxon>Dikarya</taxon>
        <taxon>Ascomycota</taxon>
        <taxon>Pezizomycotina</taxon>
        <taxon>Dothideomycetes</taxon>
        <taxon>Dothideomycetes incertae sedis</taxon>
        <taxon>Eremomycetales</taxon>
        <taxon>Eremomycetaceae</taxon>
        <taxon>Eremomyces</taxon>
    </lineage>
</organism>
<accession>A0A6G1G4U1</accession>
<reference evidence="3" key="2">
    <citation type="submission" date="2020-04" db="EMBL/GenBank/DDBJ databases">
        <authorList>
            <consortium name="NCBI Genome Project"/>
        </authorList>
    </citation>
    <scope>NUCLEOTIDE SEQUENCE</scope>
    <source>
        <strain evidence="3">CBS 781.70</strain>
    </source>
</reference>
<sequence>MLIRRENRELRFGRKGRDMIQNNGNRVFYIVPITIILLGGPPTSPYCTISRPNEGFVQRTGVISTLSTQKSCDGLKRNRRTAEIRIENSHQETKRGSPGPLASLTIGERAGTKLAGTSTRLSDVVGCSLRPSMGYSPDRCSESASQWSETEEYLTWVITIVPWLVRNTSTAAIEVRKGK</sequence>
<dbReference type="AlphaFoldDB" id="A0A6G1G4U1"/>
<dbReference type="EMBL" id="ML975156">
    <property type="protein sequence ID" value="KAF1812930.1"/>
    <property type="molecule type" value="Genomic_DNA"/>
</dbReference>
<evidence type="ECO:0000313" key="3">
    <source>
        <dbReference type="RefSeq" id="XP_033534561.1"/>
    </source>
</evidence>
<proteinExistence type="predicted"/>
<name>A0A6G1G4U1_9PEZI</name>